<evidence type="ECO:0000313" key="3">
    <source>
        <dbReference type="EMBL" id="KAK5291717.1"/>
    </source>
</evidence>
<organism evidence="3 4">
    <name type="scientific">Cryomyces antarcticus</name>
    <dbReference type="NCBI Taxonomy" id="329879"/>
    <lineage>
        <taxon>Eukaryota</taxon>
        <taxon>Fungi</taxon>
        <taxon>Dikarya</taxon>
        <taxon>Ascomycota</taxon>
        <taxon>Pezizomycotina</taxon>
        <taxon>Dothideomycetes</taxon>
        <taxon>Dothideomycetes incertae sedis</taxon>
        <taxon>Cryomyces</taxon>
    </lineage>
</organism>
<dbReference type="Gene3D" id="3.30.40.10">
    <property type="entry name" value="Zinc/RING finger domain, C3HC4 (zinc finger)"/>
    <property type="match status" value="1"/>
</dbReference>
<dbReference type="PROSITE" id="PS50089">
    <property type="entry name" value="ZF_RING_2"/>
    <property type="match status" value="1"/>
</dbReference>
<proteinExistence type="predicted"/>
<keyword evidence="4" id="KW-1185">Reference proteome</keyword>
<name>A0ABR0MAA2_9PEZI</name>
<dbReference type="InterPro" id="IPR001841">
    <property type="entry name" value="Znf_RING"/>
</dbReference>
<keyword evidence="1" id="KW-0479">Metal-binding</keyword>
<accession>A0ABR0MAA2</accession>
<reference evidence="3 4" key="1">
    <citation type="submission" date="2023-08" db="EMBL/GenBank/DDBJ databases">
        <title>Black Yeasts Isolated from many extreme environments.</title>
        <authorList>
            <person name="Coleine C."/>
            <person name="Stajich J.E."/>
            <person name="Selbmann L."/>
        </authorList>
    </citation>
    <scope>NUCLEOTIDE SEQUENCE [LARGE SCALE GENOMIC DNA]</scope>
    <source>
        <strain evidence="3 4">CCFEE 536</strain>
    </source>
</reference>
<evidence type="ECO:0000259" key="2">
    <source>
        <dbReference type="PROSITE" id="PS50089"/>
    </source>
</evidence>
<dbReference type="Pfam" id="PF13639">
    <property type="entry name" value="zf-RING_2"/>
    <property type="match status" value="1"/>
</dbReference>
<dbReference type="SUPFAM" id="SSF57850">
    <property type="entry name" value="RING/U-box"/>
    <property type="match status" value="1"/>
</dbReference>
<evidence type="ECO:0000313" key="4">
    <source>
        <dbReference type="Proteomes" id="UP001357485"/>
    </source>
</evidence>
<sequence>MATHTSLRHTYQQFIKTGLTPMDLTAFPDEDRTCAICHEGYTADVGGCLPVKLPCSHIIGNSCLRAWLAPTSGHNSCPLCRKKLFEIPLVASSLGEFPGSLASVTRDRYNGITLNGDDFAFLGDDRGFSRHLVTAFQRFTVEALLHNFSAPMWEFQARLEARYSAFFREDAARPESSETMNLNSARVAVLRHALATGSEGTGGDEQAPQFQQDLTYQRSRIQRLLAALREDPELVSRYLGLPPGQENVPVSAHVQRSTRVALSFLGDNRTFPAQLFVTIQRHGVEAVLQNEFNLFGNV</sequence>
<keyword evidence="1" id="KW-0862">Zinc</keyword>
<evidence type="ECO:0000256" key="1">
    <source>
        <dbReference type="PROSITE-ProRule" id="PRU00175"/>
    </source>
</evidence>
<comment type="caution">
    <text evidence="3">The sequence shown here is derived from an EMBL/GenBank/DDBJ whole genome shotgun (WGS) entry which is preliminary data.</text>
</comment>
<dbReference type="InterPro" id="IPR013083">
    <property type="entry name" value="Znf_RING/FYVE/PHD"/>
</dbReference>
<gene>
    <name evidence="3" type="ORF">LTR16_002117</name>
</gene>
<protein>
    <recommendedName>
        <fullName evidence="2">RING-type domain-containing protein</fullName>
    </recommendedName>
</protein>
<feature type="domain" description="RING-type" evidence="2">
    <location>
        <begin position="34"/>
        <end position="81"/>
    </location>
</feature>
<keyword evidence="1" id="KW-0863">Zinc-finger</keyword>
<dbReference type="Proteomes" id="UP001357485">
    <property type="component" value="Unassembled WGS sequence"/>
</dbReference>
<dbReference type="EMBL" id="JAVRRA010000150">
    <property type="protein sequence ID" value="KAK5291717.1"/>
    <property type="molecule type" value="Genomic_DNA"/>
</dbReference>